<dbReference type="GO" id="GO:0010468">
    <property type="term" value="P:regulation of gene expression"/>
    <property type="evidence" value="ECO:0007669"/>
    <property type="project" value="TreeGrafter"/>
</dbReference>
<keyword evidence="4" id="KW-0963">Cytoplasm</keyword>
<dbReference type="InterPro" id="IPR012677">
    <property type="entry name" value="Nucleotide-bd_a/b_plait_sf"/>
</dbReference>
<keyword evidence="5" id="KW-1017">Isopeptide bond</keyword>
<keyword evidence="16" id="KW-1185">Reference proteome</keyword>
<dbReference type="SUPFAM" id="SSF54928">
    <property type="entry name" value="RNA-binding domain, RBD"/>
    <property type="match status" value="2"/>
</dbReference>
<dbReference type="OMA" id="DCVIKMD"/>
<evidence type="ECO:0000256" key="4">
    <source>
        <dbReference type="ARBA" id="ARBA00022490"/>
    </source>
</evidence>
<feature type="region of interest" description="Disordered" evidence="13">
    <location>
        <begin position="298"/>
        <end position="320"/>
    </location>
</feature>
<proteinExistence type="predicted"/>
<name>A0A401P768_SCYTO</name>
<dbReference type="Pfam" id="PF08143">
    <property type="entry name" value="CBFNT"/>
    <property type="match status" value="1"/>
</dbReference>
<dbReference type="Gene3D" id="3.30.70.330">
    <property type="match status" value="2"/>
</dbReference>
<feature type="non-terminal residue" evidence="15">
    <location>
        <position position="1"/>
    </location>
</feature>
<evidence type="ECO:0000256" key="7">
    <source>
        <dbReference type="ARBA" id="ARBA00022737"/>
    </source>
</evidence>
<evidence type="ECO:0000259" key="14">
    <source>
        <dbReference type="PROSITE" id="PS50102"/>
    </source>
</evidence>
<keyword evidence="3" id="KW-0488">Methylation</keyword>
<keyword evidence="7" id="KW-0677">Repeat</keyword>
<feature type="region of interest" description="Disordered" evidence="13">
    <location>
        <begin position="1"/>
        <end position="21"/>
    </location>
</feature>
<gene>
    <name evidence="15" type="ORF">scyTo_0005385</name>
</gene>
<feature type="domain" description="RRM" evidence="14">
    <location>
        <begin position="129"/>
        <end position="210"/>
    </location>
</feature>
<dbReference type="GO" id="GO:0010557">
    <property type="term" value="P:positive regulation of macromolecule biosynthetic process"/>
    <property type="evidence" value="ECO:0007669"/>
    <property type="project" value="UniProtKB-ARBA"/>
</dbReference>
<keyword evidence="9 12" id="KW-0694">RNA-binding</keyword>
<evidence type="ECO:0000256" key="9">
    <source>
        <dbReference type="ARBA" id="ARBA00022884"/>
    </source>
</evidence>
<dbReference type="InterPro" id="IPR035979">
    <property type="entry name" value="RBD_domain_sf"/>
</dbReference>
<protein>
    <recommendedName>
        <fullName evidence="14">RRM domain-containing protein</fullName>
    </recommendedName>
</protein>
<dbReference type="OrthoDB" id="1875751at2759"/>
<keyword evidence="11" id="KW-0539">Nucleus</keyword>
<keyword evidence="10" id="KW-0007">Acetylation</keyword>
<dbReference type="EMBL" id="BFAA01001667">
    <property type="protein sequence ID" value="GCB68910.1"/>
    <property type="molecule type" value="Genomic_DNA"/>
</dbReference>
<feature type="domain" description="RRM" evidence="14">
    <location>
        <begin position="213"/>
        <end position="290"/>
    </location>
</feature>
<feature type="region of interest" description="Disordered" evidence="13">
    <location>
        <begin position="68"/>
        <end position="113"/>
    </location>
</feature>
<dbReference type="Proteomes" id="UP000288216">
    <property type="component" value="Unassembled WGS sequence"/>
</dbReference>
<dbReference type="PANTHER" id="PTHR48033">
    <property type="entry name" value="RNA-BINDING (RRM/RBD/RNP MOTIFS) FAMILY PROTEIN"/>
    <property type="match status" value="1"/>
</dbReference>
<evidence type="ECO:0000256" key="6">
    <source>
        <dbReference type="ARBA" id="ARBA00022553"/>
    </source>
</evidence>
<dbReference type="AlphaFoldDB" id="A0A401P768"/>
<keyword evidence="6" id="KW-0597">Phosphoprotein</keyword>
<dbReference type="FunFam" id="3.30.70.330:FF:000030">
    <property type="entry name" value="Heterogeneous nuclear ribonucleoprotein d0 isoform"/>
    <property type="match status" value="1"/>
</dbReference>
<accession>A0A401P768</accession>
<dbReference type="SMART" id="SM00360">
    <property type="entry name" value="RRM"/>
    <property type="match status" value="2"/>
</dbReference>
<dbReference type="InterPro" id="IPR000504">
    <property type="entry name" value="RRM_dom"/>
</dbReference>
<evidence type="ECO:0000256" key="5">
    <source>
        <dbReference type="ARBA" id="ARBA00022499"/>
    </source>
</evidence>
<feature type="region of interest" description="Disordered" evidence="13">
    <location>
        <begin position="372"/>
        <end position="394"/>
    </location>
</feature>
<evidence type="ECO:0000256" key="10">
    <source>
        <dbReference type="ARBA" id="ARBA00022990"/>
    </source>
</evidence>
<evidence type="ECO:0000256" key="1">
    <source>
        <dbReference type="ARBA" id="ARBA00004123"/>
    </source>
</evidence>
<dbReference type="PANTHER" id="PTHR48033:SF10">
    <property type="entry name" value="RNA-BINDING PROTEIN SQUID"/>
    <property type="match status" value="1"/>
</dbReference>
<feature type="compositionally biased region" description="Low complexity" evidence="13">
    <location>
        <begin position="77"/>
        <end position="88"/>
    </location>
</feature>
<dbReference type="InterPro" id="IPR012956">
    <property type="entry name" value="CARG-binding_factor_N"/>
</dbReference>
<dbReference type="PROSITE" id="PS50102">
    <property type="entry name" value="RRM"/>
    <property type="match status" value="2"/>
</dbReference>
<comment type="subcellular location">
    <subcellularLocation>
        <location evidence="2">Cytoplasm</location>
    </subcellularLocation>
    <subcellularLocation>
        <location evidence="1">Nucleus</location>
    </subcellularLocation>
</comment>
<dbReference type="GO" id="GO:0000785">
    <property type="term" value="C:chromatin"/>
    <property type="evidence" value="ECO:0007669"/>
    <property type="project" value="TreeGrafter"/>
</dbReference>
<feature type="compositionally biased region" description="Gly residues" evidence="13">
    <location>
        <begin position="300"/>
        <end position="314"/>
    </location>
</feature>
<evidence type="ECO:0000256" key="12">
    <source>
        <dbReference type="PROSITE-ProRule" id="PRU00176"/>
    </source>
</evidence>
<dbReference type="Pfam" id="PF00076">
    <property type="entry name" value="RRM_1"/>
    <property type="match status" value="2"/>
</dbReference>
<evidence type="ECO:0000256" key="13">
    <source>
        <dbReference type="SAM" id="MobiDB-lite"/>
    </source>
</evidence>
<dbReference type="GO" id="GO:0005737">
    <property type="term" value="C:cytoplasm"/>
    <property type="evidence" value="ECO:0007669"/>
    <property type="project" value="UniProtKB-SubCell"/>
</dbReference>
<dbReference type="STRING" id="75743.A0A401P768"/>
<evidence type="ECO:0000256" key="2">
    <source>
        <dbReference type="ARBA" id="ARBA00004496"/>
    </source>
</evidence>
<evidence type="ECO:0000256" key="8">
    <source>
        <dbReference type="ARBA" id="ARBA00022843"/>
    </source>
</evidence>
<dbReference type="GO" id="GO:0051252">
    <property type="term" value="P:regulation of RNA metabolic process"/>
    <property type="evidence" value="ECO:0007669"/>
    <property type="project" value="UniProtKB-ARBA"/>
</dbReference>
<keyword evidence="8" id="KW-0832">Ubl conjugation</keyword>
<reference evidence="15 16" key="1">
    <citation type="journal article" date="2018" name="Nat. Ecol. Evol.">
        <title>Shark genomes provide insights into elasmobranch evolution and the origin of vertebrates.</title>
        <authorList>
            <person name="Hara Y"/>
            <person name="Yamaguchi K"/>
            <person name="Onimaru K"/>
            <person name="Kadota M"/>
            <person name="Koyanagi M"/>
            <person name="Keeley SD"/>
            <person name="Tatsumi K"/>
            <person name="Tanaka K"/>
            <person name="Motone F"/>
            <person name="Kageyama Y"/>
            <person name="Nozu R"/>
            <person name="Adachi N"/>
            <person name="Nishimura O"/>
            <person name="Nakagawa R"/>
            <person name="Tanegashima C"/>
            <person name="Kiyatake I"/>
            <person name="Matsumoto R"/>
            <person name="Murakumo K"/>
            <person name="Nishida K"/>
            <person name="Terakita A"/>
            <person name="Kuratani S"/>
            <person name="Sato K"/>
            <person name="Hyodo S Kuraku.S."/>
        </authorList>
    </citation>
    <scope>NUCLEOTIDE SEQUENCE [LARGE SCALE GENOMIC DNA]</scope>
</reference>
<evidence type="ECO:0000256" key="3">
    <source>
        <dbReference type="ARBA" id="ARBA00022481"/>
    </source>
</evidence>
<evidence type="ECO:0000313" key="16">
    <source>
        <dbReference type="Proteomes" id="UP000288216"/>
    </source>
</evidence>
<dbReference type="GO" id="GO:0005654">
    <property type="term" value="C:nucleoplasm"/>
    <property type="evidence" value="ECO:0007669"/>
    <property type="project" value="TreeGrafter"/>
</dbReference>
<evidence type="ECO:0000256" key="11">
    <source>
        <dbReference type="ARBA" id="ARBA00023242"/>
    </source>
</evidence>
<sequence length="394" mass="42186">GAGLVGRACQSVGGPGEPPPLPAPLAGFVLPGLLKMADGAQFAENGSGAVADGFDGAFYSFGGGESSFGGGGGGGPESKPGAAGEAPGRVGDGSREQPAAAAGPGGAAATLKDVEGSKINASKNEEDEGKMFVGGLSWETSKKDLRDYFSKYGEIVDCVIKMDPVTGRSRGFGFILFKDPESVDKVLNKEHKLDGRVIDPKKAQAMKGKEQIKKIFVGGLDPDCPEEKVREYFGTFGEIESIELPMDTKTNKRRGFCFITFKEDNPVKTIMEKKFHDVGTSKVEIKLAQPKEVYQQQQWGGRGGFTGRGRGRGGQSQTWSQSYNSNYWNPSYGNYNYGYNQNYGGYSGYDYPAFNYGYYGYGQGYGDYNSQPGTYGKAPRRGGGGTGQTQYRPY</sequence>
<evidence type="ECO:0000313" key="15">
    <source>
        <dbReference type="EMBL" id="GCB68910.1"/>
    </source>
</evidence>
<organism evidence="15 16">
    <name type="scientific">Scyliorhinus torazame</name>
    <name type="common">Cloudy catshark</name>
    <name type="synonym">Catulus torazame</name>
    <dbReference type="NCBI Taxonomy" id="75743"/>
    <lineage>
        <taxon>Eukaryota</taxon>
        <taxon>Metazoa</taxon>
        <taxon>Chordata</taxon>
        <taxon>Craniata</taxon>
        <taxon>Vertebrata</taxon>
        <taxon>Chondrichthyes</taxon>
        <taxon>Elasmobranchii</taxon>
        <taxon>Galeomorphii</taxon>
        <taxon>Galeoidea</taxon>
        <taxon>Carcharhiniformes</taxon>
        <taxon>Scyliorhinidae</taxon>
        <taxon>Scyliorhinus</taxon>
    </lineage>
</organism>
<dbReference type="GO" id="GO:0003723">
    <property type="term" value="F:RNA binding"/>
    <property type="evidence" value="ECO:0007669"/>
    <property type="project" value="UniProtKB-UniRule"/>
</dbReference>
<comment type="caution">
    <text evidence="15">The sequence shown here is derived from an EMBL/GenBank/DDBJ whole genome shotgun (WGS) entry which is preliminary data.</text>
</comment>